<reference evidence="1" key="1">
    <citation type="journal article" date="2014" name="Front. Microbiol.">
        <title>High frequency of phylogenetically diverse reductive dehalogenase-homologous genes in deep subseafloor sedimentary metagenomes.</title>
        <authorList>
            <person name="Kawai M."/>
            <person name="Futagami T."/>
            <person name="Toyoda A."/>
            <person name="Takaki Y."/>
            <person name="Nishi S."/>
            <person name="Hori S."/>
            <person name="Arai W."/>
            <person name="Tsubouchi T."/>
            <person name="Morono Y."/>
            <person name="Uchiyama I."/>
            <person name="Ito T."/>
            <person name="Fujiyama A."/>
            <person name="Inagaki F."/>
            <person name="Takami H."/>
        </authorList>
    </citation>
    <scope>NUCLEOTIDE SEQUENCE</scope>
    <source>
        <strain evidence="1">Expedition CK06-06</strain>
    </source>
</reference>
<organism evidence="1">
    <name type="scientific">marine sediment metagenome</name>
    <dbReference type="NCBI Taxonomy" id="412755"/>
    <lineage>
        <taxon>unclassified sequences</taxon>
        <taxon>metagenomes</taxon>
        <taxon>ecological metagenomes</taxon>
    </lineage>
</organism>
<proteinExistence type="predicted"/>
<sequence length="61" mass="6971">MSVHRPDAFICNNCGNRFNNEEKKTLKEQVDGIFTTKTVCPECLSPDIRTTITGHRETEED</sequence>
<dbReference type="AlphaFoldDB" id="X0Z2S3"/>
<gene>
    <name evidence="1" type="ORF">S01H4_20342</name>
</gene>
<dbReference type="EMBL" id="BART01009140">
    <property type="protein sequence ID" value="GAG63550.1"/>
    <property type="molecule type" value="Genomic_DNA"/>
</dbReference>
<name>X0Z2S3_9ZZZZ</name>
<accession>X0Z2S3</accession>
<protein>
    <submittedName>
        <fullName evidence="1">Uncharacterized protein</fullName>
    </submittedName>
</protein>
<evidence type="ECO:0000313" key="1">
    <source>
        <dbReference type="EMBL" id="GAG63550.1"/>
    </source>
</evidence>
<comment type="caution">
    <text evidence="1">The sequence shown here is derived from an EMBL/GenBank/DDBJ whole genome shotgun (WGS) entry which is preliminary data.</text>
</comment>